<dbReference type="Ensembl" id="ENSMSIT00000023962.1">
    <property type="protein sequence ID" value="ENSMSIP00000018961.1"/>
    <property type="gene ID" value="ENSMSIG00000016149.1"/>
</dbReference>
<dbReference type="InterPro" id="IPR032675">
    <property type="entry name" value="LRR_dom_sf"/>
</dbReference>
<evidence type="ECO:0000256" key="1">
    <source>
        <dbReference type="ARBA" id="ARBA00009608"/>
    </source>
</evidence>
<evidence type="ECO:0000313" key="4">
    <source>
        <dbReference type="Ensembl" id="ENSMSIP00000018961.1"/>
    </source>
</evidence>
<evidence type="ECO:0000256" key="2">
    <source>
        <dbReference type="ARBA" id="ARBA00022614"/>
    </source>
</evidence>
<protein>
    <submittedName>
        <fullName evidence="4">Uncharacterized protein</fullName>
    </submittedName>
</protein>
<dbReference type="InterPro" id="IPR050694">
    <property type="entry name" value="LRRC14/PRAME"/>
</dbReference>
<dbReference type="GO" id="GO:0045892">
    <property type="term" value="P:negative regulation of DNA-templated transcription"/>
    <property type="evidence" value="ECO:0007669"/>
    <property type="project" value="InterPro"/>
</dbReference>
<dbReference type="GO" id="GO:0043066">
    <property type="term" value="P:negative regulation of apoptotic process"/>
    <property type="evidence" value="ECO:0007669"/>
    <property type="project" value="InterPro"/>
</dbReference>
<dbReference type="AlphaFoldDB" id="A0A8C6HCX7"/>
<evidence type="ECO:0000313" key="5">
    <source>
        <dbReference type="Proteomes" id="UP000694415"/>
    </source>
</evidence>
<keyword evidence="3" id="KW-0677">Repeat</keyword>
<dbReference type="FunFam" id="3.80.10.10:FF:000475">
    <property type="entry name" value="Predicted gene 10436"/>
    <property type="match status" value="1"/>
</dbReference>
<reference evidence="4" key="2">
    <citation type="submission" date="2025-09" db="UniProtKB">
        <authorList>
            <consortium name="Ensembl"/>
        </authorList>
    </citation>
    <scope>IDENTIFICATION</scope>
</reference>
<keyword evidence="5" id="KW-1185">Reference proteome</keyword>
<dbReference type="Gene3D" id="3.80.10.10">
    <property type="entry name" value="Ribonuclease Inhibitor"/>
    <property type="match status" value="1"/>
</dbReference>
<dbReference type="GeneTree" id="ENSGT01030000234531"/>
<reference evidence="4" key="1">
    <citation type="submission" date="2025-08" db="UniProtKB">
        <authorList>
            <consortium name="Ensembl"/>
        </authorList>
    </citation>
    <scope>IDENTIFICATION</scope>
</reference>
<dbReference type="PIRSF" id="PIRSF038286">
    <property type="entry name" value="PRAME"/>
    <property type="match status" value="1"/>
</dbReference>
<dbReference type="InterPro" id="IPR026271">
    <property type="entry name" value="PRAME"/>
</dbReference>
<dbReference type="PANTHER" id="PTHR14224">
    <property type="entry name" value="SIMILAR TO PREFERENTIALLY EXPRESSED ANTIGEN IN MELANOMA-LIKE 3"/>
    <property type="match status" value="1"/>
</dbReference>
<dbReference type="GO" id="GO:0008284">
    <property type="term" value="P:positive regulation of cell population proliferation"/>
    <property type="evidence" value="ECO:0007669"/>
    <property type="project" value="InterPro"/>
</dbReference>
<dbReference type="SUPFAM" id="SSF52047">
    <property type="entry name" value="RNI-like"/>
    <property type="match status" value="1"/>
</dbReference>
<dbReference type="GO" id="GO:0005737">
    <property type="term" value="C:cytoplasm"/>
    <property type="evidence" value="ECO:0007669"/>
    <property type="project" value="TreeGrafter"/>
</dbReference>
<organism evidence="4 5">
    <name type="scientific">Mus spicilegus</name>
    <name type="common">Mound-building mouse</name>
    <dbReference type="NCBI Taxonomy" id="10103"/>
    <lineage>
        <taxon>Eukaryota</taxon>
        <taxon>Metazoa</taxon>
        <taxon>Chordata</taxon>
        <taxon>Craniata</taxon>
        <taxon>Vertebrata</taxon>
        <taxon>Euteleostomi</taxon>
        <taxon>Mammalia</taxon>
        <taxon>Eutheria</taxon>
        <taxon>Euarchontoglires</taxon>
        <taxon>Glires</taxon>
        <taxon>Rodentia</taxon>
        <taxon>Myomorpha</taxon>
        <taxon>Muroidea</taxon>
        <taxon>Muridae</taxon>
        <taxon>Murinae</taxon>
        <taxon>Mus</taxon>
        <taxon>Mus</taxon>
    </lineage>
</organism>
<sequence length="500" mass="57241">MMICHQCLDQDDSSEEEEAVSVYSPSTLVKLARQRLLREEALVISALKGLPNMLLPVLFEEAFINGHTKILKAMIPMWPFPYLSVGALTNNCNLKTLKAVLDGLDILLAQKVHSSRCKLRVLKWRDEHHDLCGIWPGSHEAEDLAELMTQKHPVQNNPDCGIKKELRVTTELSVMKGRLDDSATYLLEWAQQRKDSIHLLCRKLVIETLTKDTVIKIFKIVNGNCIQELELCSLCLEDLAFLNPYLRQMDNLLELTLDHITDSLSMGDSEMCEEKMITLVSQLPTFPCLQKLCVNDVYCIYGNLNEFLRCLKKPLISFCISNCELSQSDLDYLPYCLNIFELKCLHLIDIPLNYLCLDPLGFLLESVRHTLECLELKSCDMGEPQFNALLPALSQCSHLTDVSFWENELSLLSLKQLLQHTSKLTQLSYELYPSPLECYDDRGLILSHRLEEFCPELLDILRAKRQPKDIAFVTNPCSKCGRHYVYDPKTQRCSLEDTHL</sequence>
<proteinExistence type="inferred from homology"/>
<comment type="similarity">
    <text evidence="1">Belongs to the PRAME family.</text>
</comment>
<dbReference type="GO" id="GO:0045596">
    <property type="term" value="P:negative regulation of cell differentiation"/>
    <property type="evidence" value="ECO:0007669"/>
    <property type="project" value="InterPro"/>
</dbReference>
<accession>A0A8C6HCX7</accession>
<dbReference type="PANTHER" id="PTHR14224:SF22">
    <property type="entry name" value="OOG4 PROTEIN-RELATED"/>
    <property type="match status" value="1"/>
</dbReference>
<evidence type="ECO:0000256" key="3">
    <source>
        <dbReference type="ARBA" id="ARBA00022737"/>
    </source>
</evidence>
<name>A0A8C6HCX7_MUSSI</name>
<dbReference type="Proteomes" id="UP000694415">
    <property type="component" value="Unplaced"/>
</dbReference>
<keyword evidence="2" id="KW-0433">Leucine-rich repeat</keyword>